<name>A0A0C3GS51_OIDMZ</name>
<dbReference type="STRING" id="913774.A0A0C3GS51"/>
<dbReference type="InterPro" id="IPR004875">
    <property type="entry name" value="DDE_SF_endonuclease_dom"/>
</dbReference>
<evidence type="ECO:0000313" key="3">
    <source>
        <dbReference type="EMBL" id="KIM93296.1"/>
    </source>
</evidence>
<evidence type="ECO:0000259" key="2">
    <source>
        <dbReference type="Pfam" id="PF03184"/>
    </source>
</evidence>
<dbReference type="AlphaFoldDB" id="A0A0C3GS51"/>
<dbReference type="GO" id="GO:0005634">
    <property type="term" value="C:nucleus"/>
    <property type="evidence" value="ECO:0007669"/>
    <property type="project" value="TreeGrafter"/>
</dbReference>
<dbReference type="GO" id="GO:0003677">
    <property type="term" value="F:DNA binding"/>
    <property type="evidence" value="ECO:0007669"/>
    <property type="project" value="TreeGrafter"/>
</dbReference>
<proteinExistence type="predicted"/>
<reference evidence="4" key="2">
    <citation type="submission" date="2015-01" db="EMBL/GenBank/DDBJ databases">
        <title>Evolutionary Origins and Diversification of the Mycorrhizal Mutualists.</title>
        <authorList>
            <consortium name="DOE Joint Genome Institute"/>
            <consortium name="Mycorrhizal Genomics Consortium"/>
            <person name="Kohler A."/>
            <person name="Kuo A."/>
            <person name="Nagy L.G."/>
            <person name="Floudas D."/>
            <person name="Copeland A."/>
            <person name="Barry K.W."/>
            <person name="Cichocki N."/>
            <person name="Veneault-Fourrey C."/>
            <person name="LaButti K."/>
            <person name="Lindquist E.A."/>
            <person name="Lipzen A."/>
            <person name="Lundell T."/>
            <person name="Morin E."/>
            <person name="Murat C."/>
            <person name="Riley R."/>
            <person name="Ohm R."/>
            <person name="Sun H."/>
            <person name="Tunlid A."/>
            <person name="Henrissat B."/>
            <person name="Grigoriev I.V."/>
            <person name="Hibbett D.S."/>
            <person name="Martin F."/>
        </authorList>
    </citation>
    <scope>NUCLEOTIDE SEQUENCE [LARGE SCALE GENOMIC DNA]</scope>
    <source>
        <strain evidence="4">Zn</strain>
    </source>
</reference>
<feature type="region of interest" description="Disordered" evidence="1">
    <location>
        <begin position="359"/>
        <end position="395"/>
    </location>
</feature>
<dbReference type="InterPro" id="IPR050863">
    <property type="entry name" value="CenT-Element_Derived"/>
</dbReference>
<dbReference type="OrthoDB" id="3909670at2759"/>
<keyword evidence="4" id="KW-1185">Reference proteome</keyword>
<evidence type="ECO:0000313" key="4">
    <source>
        <dbReference type="Proteomes" id="UP000054321"/>
    </source>
</evidence>
<protein>
    <recommendedName>
        <fullName evidence="2">DDE-1 domain-containing protein</fullName>
    </recommendedName>
</protein>
<evidence type="ECO:0000256" key="1">
    <source>
        <dbReference type="SAM" id="MobiDB-lite"/>
    </source>
</evidence>
<dbReference type="HOGENOM" id="CLU_013929_4_3_1"/>
<dbReference type="EMBL" id="KN832897">
    <property type="protein sequence ID" value="KIM93296.1"/>
    <property type="molecule type" value="Genomic_DNA"/>
</dbReference>
<dbReference type="PANTHER" id="PTHR19303:SF74">
    <property type="entry name" value="POGO TRANSPOSABLE ELEMENT WITH KRAB DOMAIN"/>
    <property type="match status" value="1"/>
</dbReference>
<sequence>MSDAETTKIQLAIIAIETKEYKLIRDATAYFEVSRTTLGYRMAGQKTYAEVYETEQLLLNAEENTLARWIICLTATGFPATPFLIKEIAKEIIIRCSVCYKEATLEKISAWFDIFKVYIEERKYNLSNIYNIDEIGFAVIARKQEWITVLECIDTDSGNLLPIIIFKAKNTNTGWIPKDIPSNWHFSTSNSGWTSNSYGFKLLIMDGYSSYITSDIIVLCIDNNIDLLILPPYCSYLLQLLDVGNSTLVNSLDLSVLRSSPPDGTELRYTNSVFNLSMASNDSPALPAWCYTKRMTRLKEVKEYKELLETRKKRTKGKRIKLQGKFVFSIIEVLKIVREAELKSTKKRLYGRLRKRPIEEVEEEEEEEEDKIDSSNLESESEECVVYRTRSSRFE</sequence>
<accession>A0A0C3GS51</accession>
<dbReference type="Proteomes" id="UP000054321">
    <property type="component" value="Unassembled WGS sequence"/>
</dbReference>
<dbReference type="InParanoid" id="A0A0C3GS51"/>
<dbReference type="Pfam" id="PF03184">
    <property type="entry name" value="DDE_1"/>
    <property type="match status" value="1"/>
</dbReference>
<feature type="domain" description="DDE-1" evidence="2">
    <location>
        <begin position="143"/>
        <end position="197"/>
    </location>
</feature>
<feature type="compositionally biased region" description="Acidic residues" evidence="1">
    <location>
        <begin position="360"/>
        <end position="371"/>
    </location>
</feature>
<organism evidence="3 4">
    <name type="scientific">Oidiodendron maius (strain Zn)</name>
    <dbReference type="NCBI Taxonomy" id="913774"/>
    <lineage>
        <taxon>Eukaryota</taxon>
        <taxon>Fungi</taxon>
        <taxon>Dikarya</taxon>
        <taxon>Ascomycota</taxon>
        <taxon>Pezizomycotina</taxon>
        <taxon>Leotiomycetes</taxon>
        <taxon>Leotiomycetes incertae sedis</taxon>
        <taxon>Myxotrichaceae</taxon>
        <taxon>Oidiodendron</taxon>
    </lineage>
</organism>
<reference evidence="3 4" key="1">
    <citation type="submission" date="2014-04" db="EMBL/GenBank/DDBJ databases">
        <authorList>
            <consortium name="DOE Joint Genome Institute"/>
            <person name="Kuo A."/>
            <person name="Martino E."/>
            <person name="Perotto S."/>
            <person name="Kohler A."/>
            <person name="Nagy L.G."/>
            <person name="Floudas D."/>
            <person name="Copeland A."/>
            <person name="Barry K.W."/>
            <person name="Cichocki N."/>
            <person name="Veneault-Fourrey C."/>
            <person name="LaButti K."/>
            <person name="Lindquist E.A."/>
            <person name="Lipzen A."/>
            <person name="Lundell T."/>
            <person name="Morin E."/>
            <person name="Murat C."/>
            <person name="Sun H."/>
            <person name="Tunlid A."/>
            <person name="Henrissat B."/>
            <person name="Grigoriev I.V."/>
            <person name="Hibbett D.S."/>
            <person name="Martin F."/>
            <person name="Nordberg H.P."/>
            <person name="Cantor M.N."/>
            <person name="Hua S.X."/>
        </authorList>
    </citation>
    <scope>NUCLEOTIDE SEQUENCE [LARGE SCALE GENOMIC DNA]</scope>
    <source>
        <strain evidence="3 4">Zn</strain>
    </source>
</reference>
<gene>
    <name evidence="3" type="ORF">OIDMADRAFT_46356</name>
</gene>
<dbReference type="PANTHER" id="PTHR19303">
    <property type="entry name" value="TRANSPOSON"/>
    <property type="match status" value="1"/>
</dbReference>